<name>A0A7X0M7A8_9ACTN</name>
<accession>A0A7X0M7A8</accession>
<keyword evidence="2" id="KW-1185">Reference proteome</keyword>
<sequence length="182" mass="19498">MTMFRRYTASAHRAMARAGLLSLEAGRTVLDEDAVLLALAETRPFEGPLGEFSLDAEAVRVSVVPPGEGESLAALGIDTGRVRRRMAGLFPVDDPAHWHLRRSTVRPLRVTLYGPVGELVLTARARKVVEVAAHHGGTVVTGEDLLRGLLADGRNRSISLLRHHGVPLHPLAAALGLTSRAA</sequence>
<dbReference type="EMBL" id="JACHIU010000001">
    <property type="protein sequence ID" value="MBB6472834.1"/>
    <property type="molecule type" value="Genomic_DNA"/>
</dbReference>
<dbReference type="InterPro" id="IPR036628">
    <property type="entry name" value="Clp_N_dom_sf"/>
</dbReference>
<organism evidence="1 2">
    <name type="scientific">Sphaerisporangium rubeum</name>
    <dbReference type="NCBI Taxonomy" id="321317"/>
    <lineage>
        <taxon>Bacteria</taxon>
        <taxon>Bacillati</taxon>
        <taxon>Actinomycetota</taxon>
        <taxon>Actinomycetes</taxon>
        <taxon>Streptosporangiales</taxon>
        <taxon>Streptosporangiaceae</taxon>
        <taxon>Sphaerisporangium</taxon>
    </lineage>
</organism>
<evidence type="ECO:0008006" key="3">
    <source>
        <dbReference type="Google" id="ProtNLM"/>
    </source>
</evidence>
<reference evidence="1 2" key="1">
    <citation type="submission" date="2020-08" db="EMBL/GenBank/DDBJ databases">
        <title>Sequencing the genomes of 1000 actinobacteria strains.</title>
        <authorList>
            <person name="Klenk H.-P."/>
        </authorList>
    </citation>
    <scope>NUCLEOTIDE SEQUENCE [LARGE SCALE GENOMIC DNA]</scope>
    <source>
        <strain evidence="1 2">DSM 44936</strain>
    </source>
</reference>
<comment type="caution">
    <text evidence="1">The sequence shown here is derived from an EMBL/GenBank/DDBJ whole genome shotgun (WGS) entry which is preliminary data.</text>
</comment>
<evidence type="ECO:0000313" key="1">
    <source>
        <dbReference type="EMBL" id="MBB6472834.1"/>
    </source>
</evidence>
<proteinExistence type="predicted"/>
<dbReference type="Proteomes" id="UP000555564">
    <property type="component" value="Unassembled WGS sequence"/>
</dbReference>
<evidence type="ECO:0000313" key="2">
    <source>
        <dbReference type="Proteomes" id="UP000555564"/>
    </source>
</evidence>
<dbReference type="RefSeq" id="WP_184980193.1">
    <property type="nucleotide sequence ID" value="NZ_BAAALO010000049.1"/>
</dbReference>
<gene>
    <name evidence="1" type="ORF">BJ992_002265</name>
</gene>
<dbReference type="AlphaFoldDB" id="A0A7X0M7A8"/>
<protein>
    <recommendedName>
        <fullName evidence="3">Clp R domain-containing protein</fullName>
    </recommendedName>
</protein>
<dbReference type="Gene3D" id="1.10.1780.10">
    <property type="entry name" value="Clp, N-terminal domain"/>
    <property type="match status" value="1"/>
</dbReference>